<gene>
    <name evidence="1" type="ORF">Q604_UNBC12043G0001</name>
</gene>
<proteinExistence type="predicted"/>
<comment type="caution">
    <text evidence="1">The sequence shown here is derived from an EMBL/GenBank/DDBJ whole genome shotgun (WGS) entry which is preliminary data.</text>
</comment>
<name>W1XXB0_9ZZZZ</name>
<reference evidence="1" key="1">
    <citation type="submission" date="2013-12" db="EMBL/GenBank/DDBJ databases">
        <title>A Varibaculum cambriense genome reconstructed from a premature infant gut community with otherwise low bacterial novelty that shifts toward anaerobic metabolism during the third week of life.</title>
        <authorList>
            <person name="Brown C.T."/>
            <person name="Sharon I."/>
            <person name="Thomas B.C."/>
            <person name="Castelle C.J."/>
            <person name="Morowitz M.J."/>
            <person name="Banfield J.F."/>
        </authorList>
    </citation>
    <scope>NUCLEOTIDE SEQUENCE</scope>
</reference>
<evidence type="ECO:0000313" key="1">
    <source>
        <dbReference type="EMBL" id="ETJ33499.1"/>
    </source>
</evidence>
<organism evidence="1">
    <name type="scientific">human gut metagenome</name>
    <dbReference type="NCBI Taxonomy" id="408170"/>
    <lineage>
        <taxon>unclassified sequences</taxon>
        <taxon>metagenomes</taxon>
        <taxon>organismal metagenomes</taxon>
    </lineage>
</organism>
<feature type="non-terminal residue" evidence="1">
    <location>
        <position position="73"/>
    </location>
</feature>
<dbReference type="AlphaFoldDB" id="W1XXB0"/>
<accession>W1XXB0</accession>
<feature type="non-terminal residue" evidence="1">
    <location>
        <position position="1"/>
    </location>
</feature>
<protein>
    <submittedName>
        <fullName evidence="1">Oligo-1,6-glucosidase</fullName>
    </submittedName>
</protein>
<sequence>PNYVEINAAAQVGASGSIFEHYRALVGERHRCRTLALGTFRLLDADSADSWVILREYVADDGAREQLLLLASV</sequence>
<dbReference type="EMBL" id="AZMM01012043">
    <property type="protein sequence ID" value="ETJ33499.1"/>
    <property type="molecule type" value="Genomic_DNA"/>
</dbReference>